<keyword evidence="6" id="KW-0325">Glycoprotein</keyword>
<comment type="subcellular location">
    <subcellularLocation>
        <location evidence="2">Membrane</location>
        <topology evidence="2">Lipid-anchor</topology>
        <topology evidence="2">GPI-anchor</topology>
    </subcellularLocation>
    <subcellularLocation>
        <location evidence="1">Membrane</location>
        <topology evidence="1">Multi-pass membrane protein</topology>
    </subcellularLocation>
    <subcellularLocation>
        <location evidence="3">Secreted</location>
    </subcellularLocation>
</comment>
<feature type="disulfide bond" evidence="14">
    <location>
        <begin position="57"/>
        <end position="90"/>
    </location>
</feature>
<dbReference type="InterPro" id="IPR049326">
    <property type="entry name" value="Rhodopsin_dom_fungi"/>
</dbReference>
<dbReference type="OrthoDB" id="2496787at2759"/>
<feature type="disulfide bond" evidence="14">
    <location>
        <begin position="34"/>
        <end position="74"/>
    </location>
</feature>
<feature type="domain" description="CFEM" evidence="18">
    <location>
        <begin position="6"/>
        <end position="117"/>
    </location>
</feature>
<feature type="signal peptide" evidence="17">
    <location>
        <begin position="1"/>
        <end position="19"/>
    </location>
</feature>
<dbReference type="Pfam" id="PF20684">
    <property type="entry name" value="Fung_rhodopsin"/>
    <property type="match status" value="1"/>
</dbReference>
<evidence type="ECO:0000256" key="5">
    <source>
        <dbReference type="ARBA" id="ARBA00022525"/>
    </source>
</evidence>
<keyword evidence="20" id="KW-1185">Reference proteome</keyword>
<keyword evidence="6" id="KW-0336">GPI-anchor</keyword>
<evidence type="ECO:0000256" key="14">
    <source>
        <dbReference type="PROSITE-ProRule" id="PRU01356"/>
    </source>
</evidence>
<dbReference type="PANTHER" id="PTHR33048:SF143">
    <property type="entry name" value="EXTRACELLULAR MEMBRANE PROTEIN CFEM DOMAIN-CONTAINING PROTEIN-RELATED"/>
    <property type="match status" value="1"/>
</dbReference>
<accession>A0A6A5UIG5</accession>
<evidence type="ECO:0000256" key="11">
    <source>
        <dbReference type="ARBA" id="ARBA00023157"/>
    </source>
</evidence>
<dbReference type="EMBL" id="ML976804">
    <property type="protein sequence ID" value="KAF1964130.1"/>
    <property type="molecule type" value="Genomic_DNA"/>
</dbReference>
<dbReference type="PROSITE" id="PS52012">
    <property type="entry name" value="CFEM"/>
    <property type="match status" value="1"/>
</dbReference>
<evidence type="ECO:0000256" key="7">
    <source>
        <dbReference type="ARBA" id="ARBA00022692"/>
    </source>
</evidence>
<dbReference type="Proteomes" id="UP000800036">
    <property type="component" value="Unassembled WGS sequence"/>
</dbReference>
<evidence type="ECO:0000256" key="12">
    <source>
        <dbReference type="ARBA" id="ARBA00023288"/>
    </source>
</evidence>
<dbReference type="InterPro" id="IPR052337">
    <property type="entry name" value="SAT4-like"/>
</dbReference>
<feature type="disulfide bond" evidence="14">
    <location>
        <begin position="38"/>
        <end position="69"/>
    </location>
</feature>
<feature type="transmembrane region" description="Helical" evidence="16">
    <location>
        <begin position="223"/>
        <end position="245"/>
    </location>
</feature>
<feature type="binding site" description="axial binding residue" evidence="14">
    <location>
        <position position="52"/>
    </location>
    <ligand>
        <name>heme</name>
        <dbReference type="ChEBI" id="CHEBI:30413"/>
    </ligand>
    <ligandPart>
        <name>Fe</name>
        <dbReference type="ChEBI" id="CHEBI:18248"/>
    </ligandPart>
</feature>
<keyword evidence="9 16" id="KW-1133">Transmembrane helix</keyword>
<dbReference type="SMART" id="SM00747">
    <property type="entry name" value="CFEM"/>
    <property type="match status" value="1"/>
</dbReference>
<keyword evidence="7 16" id="KW-0812">Transmembrane</keyword>
<proteinExistence type="inferred from homology"/>
<keyword evidence="14" id="KW-0349">Heme</keyword>
<evidence type="ECO:0000256" key="3">
    <source>
        <dbReference type="ARBA" id="ARBA00004613"/>
    </source>
</evidence>
<comment type="similarity">
    <text evidence="4">Belongs to the RBT5 family.</text>
</comment>
<evidence type="ECO:0000256" key="16">
    <source>
        <dbReference type="SAM" id="Phobius"/>
    </source>
</evidence>
<dbReference type="AlphaFoldDB" id="A0A6A5UIG5"/>
<evidence type="ECO:0000256" key="9">
    <source>
        <dbReference type="ARBA" id="ARBA00022989"/>
    </source>
</evidence>
<keyword evidence="11 14" id="KW-1015">Disulfide bond</keyword>
<feature type="region of interest" description="Disordered" evidence="15">
    <location>
        <begin position="375"/>
        <end position="431"/>
    </location>
</feature>
<dbReference type="PANTHER" id="PTHR33048">
    <property type="entry name" value="PTH11-LIKE INTEGRAL MEMBRANE PROTEIN (AFU_ORTHOLOGUE AFUA_5G11245)"/>
    <property type="match status" value="1"/>
</dbReference>
<evidence type="ECO:0000313" key="20">
    <source>
        <dbReference type="Proteomes" id="UP000800036"/>
    </source>
</evidence>
<evidence type="ECO:0000256" key="13">
    <source>
        <dbReference type="ARBA" id="ARBA00038359"/>
    </source>
</evidence>
<feature type="chain" id="PRO_5025485159" description="CFEM domain-containing protein" evidence="17">
    <location>
        <begin position="20"/>
        <end position="451"/>
    </location>
</feature>
<gene>
    <name evidence="19" type="ORF">BU23DRAFT_547903</name>
</gene>
<feature type="transmembrane region" description="Helical" evidence="16">
    <location>
        <begin position="106"/>
        <end position="125"/>
    </location>
</feature>
<sequence length="451" mass="50086">MRPLQLLVPFIISISFGLAQDPGLSPPTETFPKCALSCLLTSIQDSPCELSDQKCICTNVELQGSIELCVRQSCTVRESLTAKNATQPICNVPMRYKGNTTRACSLVFSVLCPFIVFIRLLYKAILSATDLGWDDWAVLLLLCVSAPSVVIIDKYAIPYGIGSDVWTVPFDHITEFVRWLYVLGVLYFLQIALLKLSILLFLLRIFPRPLTKRLLKATIAFNLLYGGAFVITGIFQCQPISFYWTSWDKNPAIRGKCMNINALNWSNAVIGVVLDVWMLAIPLYEVFHLQLSLRKKISVVLMFFVGTFVTVISAVRLQSLVTFAASSNPTWNQADVITWSLVEIGVGIVCTCMPALRVILNRMFPKLLGMTTDRSQPYYANHPDPTNNSGRGGSTLGSGLNKQQNTNAGAAHDPNISKTSNVQHTDDDEVQLLELVELASKNRQSAEQKHE</sequence>
<dbReference type="GO" id="GO:0005576">
    <property type="term" value="C:extracellular region"/>
    <property type="evidence" value="ECO:0007669"/>
    <property type="project" value="UniProtKB-SubCell"/>
</dbReference>
<evidence type="ECO:0000256" key="2">
    <source>
        <dbReference type="ARBA" id="ARBA00004589"/>
    </source>
</evidence>
<comment type="similarity">
    <text evidence="13">Belongs to the SAT4 family.</text>
</comment>
<evidence type="ECO:0000256" key="15">
    <source>
        <dbReference type="SAM" id="MobiDB-lite"/>
    </source>
</evidence>
<keyword evidence="14" id="KW-0479">Metal-binding</keyword>
<dbReference type="InterPro" id="IPR008427">
    <property type="entry name" value="Extracellular_membr_CFEM_dom"/>
</dbReference>
<keyword evidence="10 16" id="KW-0472">Membrane</keyword>
<evidence type="ECO:0000256" key="6">
    <source>
        <dbReference type="ARBA" id="ARBA00022622"/>
    </source>
</evidence>
<evidence type="ECO:0000256" key="4">
    <source>
        <dbReference type="ARBA" id="ARBA00010031"/>
    </source>
</evidence>
<name>A0A6A5UIG5_9PLEO</name>
<evidence type="ECO:0000259" key="18">
    <source>
        <dbReference type="PROSITE" id="PS52012"/>
    </source>
</evidence>
<organism evidence="19 20">
    <name type="scientific">Bimuria novae-zelandiae CBS 107.79</name>
    <dbReference type="NCBI Taxonomy" id="1447943"/>
    <lineage>
        <taxon>Eukaryota</taxon>
        <taxon>Fungi</taxon>
        <taxon>Dikarya</taxon>
        <taxon>Ascomycota</taxon>
        <taxon>Pezizomycotina</taxon>
        <taxon>Dothideomycetes</taxon>
        <taxon>Pleosporomycetidae</taxon>
        <taxon>Pleosporales</taxon>
        <taxon>Massarineae</taxon>
        <taxon>Didymosphaeriaceae</taxon>
        <taxon>Bimuria</taxon>
    </lineage>
</organism>
<evidence type="ECO:0000256" key="8">
    <source>
        <dbReference type="ARBA" id="ARBA00022729"/>
    </source>
</evidence>
<evidence type="ECO:0000256" key="10">
    <source>
        <dbReference type="ARBA" id="ARBA00023136"/>
    </source>
</evidence>
<evidence type="ECO:0000256" key="1">
    <source>
        <dbReference type="ARBA" id="ARBA00004141"/>
    </source>
</evidence>
<reference evidence="19" key="1">
    <citation type="journal article" date="2020" name="Stud. Mycol.">
        <title>101 Dothideomycetes genomes: a test case for predicting lifestyles and emergence of pathogens.</title>
        <authorList>
            <person name="Haridas S."/>
            <person name="Albert R."/>
            <person name="Binder M."/>
            <person name="Bloem J."/>
            <person name="Labutti K."/>
            <person name="Salamov A."/>
            <person name="Andreopoulos B."/>
            <person name="Baker S."/>
            <person name="Barry K."/>
            <person name="Bills G."/>
            <person name="Bluhm B."/>
            <person name="Cannon C."/>
            <person name="Castanera R."/>
            <person name="Culley D."/>
            <person name="Daum C."/>
            <person name="Ezra D."/>
            <person name="Gonzalez J."/>
            <person name="Henrissat B."/>
            <person name="Kuo A."/>
            <person name="Liang C."/>
            <person name="Lipzen A."/>
            <person name="Lutzoni F."/>
            <person name="Magnuson J."/>
            <person name="Mondo S."/>
            <person name="Nolan M."/>
            <person name="Ohm R."/>
            <person name="Pangilinan J."/>
            <person name="Park H.-J."/>
            <person name="Ramirez L."/>
            <person name="Alfaro M."/>
            <person name="Sun H."/>
            <person name="Tritt A."/>
            <person name="Yoshinaga Y."/>
            <person name="Zwiers L.-H."/>
            <person name="Turgeon B."/>
            <person name="Goodwin S."/>
            <person name="Spatafora J."/>
            <person name="Crous P."/>
            <person name="Grigoriev I."/>
        </authorList>
    </citation>
    <scope>NUCLEOTIDE SEQUENCE</scope>
    <source>
        <strain evidence="19">CBS 107.79</strain>
    </source>
</reference>
<feature type="transmembrane region" description="Helical" evidence="16">
    <location>
        <begin position="265"/>
        <end position="287"/>
    </location>
</feature>
<keyword evidence="5" id="KW-0964">Secreted</keyword>
<feature type="transmembrane region" description="Helical" evidence="16">
    <location>
        <begin position="177"/>
        <end position="203"/>
    </location>
</feature>
<feature type="transmembrane region" description="Helical" evidence="16">
    <location>
        <begin position="337"/>
        <end position="360"/>
    </location>
</feature>
<dbReference type="GO" id="GO:0046872">
    <property type="term" value="F:metal ion binding"/>
    <property type="evidence" value="ECO:0007669"/>
    <property type="project" value="UniProtKB-UniRule"/>
</dbReference>
<feature type="disulfide bond" evidence="14">
    <location>
        <begin position="48"/>
        <end position="55"/>
    </location>
</feature>
<evidence type="ECO:0000313" key="19">
    <source>
        <dbReference type="EMBL" id="KAF1964130.1"/>
    </source>
</evidence>
<keyword evidence="14" id="KW-0408">Iron</keyword>
<dbReference type="Pfam" id="PF05730">
    <property type="entry name" value="CFEM"/>
    <property type="match status" value="1"/>
</dbReference>
<keyword evidence="8 17" id="KW-0732">Signal</keyword>
<evidence type="ECO:0000256" key="17">
    <source>
        <dbReference type="SAM" id="SignalP"/>
    </source>
</evidence>
<protein>
    <recommendedName>
        <fullName evidence="18">CFEM domain-containing protein</fullName>
    </recommendedName>
</protein>
<keyword evidence="12" id="KW-0449">Lipoprotein</keyword>
<feature type="transmembrane region" description="Helical" evidence="16">
    <location>
        <begin position="299"/>
        <end position="317"/>
    </location>
</feature>
<dbReference type="GO" id="GO:0098552">
    <property type="term" value="C:side of membrane"/>
    <property type="evidence" value="ECO:0007669"/>
    <property type="project" value="UniProtKB-KW"/>
</dbReference>